<dbReference type="OrthoDB" id="8093034at2759"/>
<accession>A0A1X2H0F2</accession>
<dbReference type="GO" id="GO:0003729">
    <property type="term" value="F:mRNA binding"/>
    <property type="evidence" value="ECO:0007669"/>
    <property type="project" value="InterPro"/>
</dbReference>
<dbReference type="EMBL" id="MCGN01000012">
    <property type="protein sequence ID" value="ORY90540.1"/>
    <property type="molecule type" value="Genomic_DNA"/>
</dbReference>
<evidence type="ECO:0000259" key="3">
    <source>
        <dbReference type="PROSITE" id="PS50102"/>
    </source>
</evidence>
<dbReference type="InterPro" id="IPR035979">
    <property type="entry name" value="RBD_domain_sf"/>
</dbReference>
<evidence type="ECO:0000256" key="1">
    <source>
        <dbReference type="ARBA" id="ARBA00022884"/>
    </source>
</evidence>
<reference evidence="4 5" key="1">
    <citation type="submission" date="2016-07" db="EMBL/GenBank/DDBJ databases">
        <title>Pervasive Adenine N6-methylation of Active Genes in Fungi.</title>
        <authorList>
            <consortium name="DOE Joint Genome Institute"/>
            <person name="Mondo S.J."/>
            <person name="Dannebaum R.O."/>
            <person name="Kuo R.C."/>
            <person name="Labutti K."/>
            <person name="Haridas S."/>
            <person name="Kuo A."/>
            <person name="Salamov A."/>
            <person name="Ahrendt S.R."/>
            <person name="Lipzen A."/>
            <person name="Sullivan W."/>
            <person name="Andreopoulos W.B."/>
            <person name="Clum A."/>
            <person name="Lindquist E."/>
            <person name="Daum C."/>
            <person name="Ramamoorthy G.K."/>
            <person name="Gryganskyi A."/>
            <person name="Culley D."/>
            <person name="Magnuson J.K."/>
            <person name="James T.Y."/>
            <person name="O'Malley M.A."/>
            <person name="Stajich J.E."/>
            <person name="Spatafora J.W."/>
            <person name="Visel A."/>
            <person name="Grigoriev I.V."/>
        </authorList>
    </citation>
    <scope>NUCLEOTIDE SEQUENCE [LARGE SCALE GENOMIC DNA]</scope>
    <source>
        <strain evidence="4 5">NRRL 2496</strain>
    </source>
</reference>
<dbReference type="Gene3D" id="3.30.70.330">
    <property type="match status" value="3"/>
</dbReference>
<dbReference type="PANTHER" id="PTHR47640">
    <property type="entry name" value="TRNA SELENOCYSTEINE 1-ASSOCIATED PROTEIN 1-RELATED-RELATED"/>
    <property type="match status" value="1"/>
</dbReference>
<protein>
    <recommendedName>
        <fullName evidence="3">RRM domain-containing protein</fullName>
    </recommendedName>
</protein>
<organism evidence="4 5">
    <name type="scientific">Syncephalastrum racemosum</name>
    <name type="common">Filamentous fungus</name>
    <dbReference type="NCBI Taxonomy" id="13706"/>
    <lineage>
        <taxon>Eukaryota</taxon>
        <taxon>Fungi</taxon>
        <taxon>Fungi incertae sedis</taxon>
        <taxon>Mucoromycota</taxon>
        <taxon>Mucoromycotina</taxon>
        <taxon>Mucoromycetes</taxon>
        <taxon>Mucorales</taxon>
        <taxon>Syncephalastraceae</taxon>
        <taxon>Syncephalastrum</taxon>
    </lineage>
</organism>
<dbReference type="PANTHER" id="PTHR47640:SF5">
    <property type="entry name" value="RRM DOMAIN-CONTAINING PROTEIN"/>
    <property type="match status" value="1"/>
</dbReference>
<comment type="caution">
    <text evidence="4">The sequence shown here is derived from an EMBL/GenBank/DDBJ whole genome shotgun (WGS) entry which is preliminary data.</text>
</comment>
<gene>
    <name evidence="4" type="ORF">BCR43DRAFT_499459</name>
</gene>
<keyword evidence="5" id="KW-1185">Reference proteome</keyword>
<name>A0A1X2H0F2_SYNRA</name>
<dbReference type="InterPro" id="IPR050825">
    <property type="entry name" value="RBM42_RBP45_47-like"/>
</dbReference>
<feature type="domain" description="RRM" evidence="3">
    <location>
        <begin position="11"/>
        <end position="88"/>
    </location>
</feature>
<dbReference type="Proteomes" id="UP000242180">
    <property type="component" value="Unassembled WGS sequence"/>
</dbReference>
<proteinExistence type="predicted"/>
<evidence type="ECO:0000256" key="2">
    <source>
        <dbReference type="PROSITE-ProRule" id="PRU00176"/>
    </source>
</evidence>
<feature type="domain" description="RRM" evidence="3">
    <location>
        <begin position="207"/>
        <end position="274"/>
    </location>
</feature>
<dbReference type="Pfam" id="PF00076">
    <property type="entry name" value="RRM_1"/>
    <property type="match status" value="3"/>
</dbReference>
<sequence length="334" mass="37307">MMPHQITQGCKSLVATQLDTRVSEQLLYDIFSSFAVVERVAVENDDTPARQKRGIIDFADHFTAEQILHSMSGKPLLGQAIALNWAPVKQSPHLFSVYIDGISADTDEVMLAQPFERFEGMCGAHVLYNEEDGKATGVGRVDFQDEYIAKDAMITVDGATINGSTVHCRWFAPHRRSSTSSSDSEPGRRIRCYDKIFNKAPYSKPLIPENKKLTKQDLMPAFQQYGYVSQVRLAMDGRSALVSMDTHANAAKAIFELEGHEAHGYTMHLQWPRDSDSTAYEPVHTPPSSASLNFMDTRHEAQIPPMSTGFHHHHRPPVQMSGWGEFYHPTGASL</sequence>
<dbReference type="AlphaFoldDB" id="A0A1X2H0F2"/>
<dbReference type="SMART" id="SM00360">
    <property type="entry name" value="RRM"/>
    <property type="match status" value="3"/>
</dbReference>
<keyword evidence="1 2" id="KW-0694">RNA-binding</keyword>
<feature type="domain" description="RRM" evidence="3">
    <location>
        <begin position="95"/>
        <end position="173"/>
    </location>
</feature>
<dbReference type="InterPro" id="IPR000504">
    <property type="entry name" value="RRM_dom"/>
</dbReference>
<dbReference type="InterPro" id="IPR012677">
    <property type="entry name" value="Nucleotide-bd_a/b_plait_sf"/>
</dbReference>
<dbReference type="PROSITE" id="PS50102">
    <property type="entry name" value="RRM"/>
    <property type="match status" value="3"/>
</dbReference>
<evidence type="ECO:0000313" key="4">
    <source>
        <dbReference type="EMBL" id="ORY90540.1"/>
    </source>
</evidence>
<evidence type="ECO:0000313" key="5">
    <source>
        <dbReference type="Proteomes" id="UP000242180"/>
    </source>
</evidence>
<dbReference type="STRING" id="13706.A0A1X2H0F2"/>
<dbReference type="SUPFAM" id="SSF54928">
    <property type="entry name" value="RNA-binding domain, RBD"/>
    <property type="match status" value="2"/>
</dbReference>
<dbReference type="InParanoid" id="A0A1X2H0F2"/>